<dbReference type="GO" id="GO:0009236">
    <property type="term" value="P:cobalamin biosynthetic process"/>
    <property type="evidence" value="ECO:0007669"/>
    <property type="project" value="UniProtKB-UniRule"/>
</dbReference>
<comment type="similarity">
    <text evidence="3 9">Belongs to the CobD/CbiB family.</text>
</comment>
<keyword evidence="6 9" id="KW-0812">Transmembrane</keyword>
<dbReference type="HAMAP" id="MF_00024">
    <property type="entry name" value="CobD_CbiB"/>
    <property type="match status" value="1"/>
</dbReference>
<comment type="pathway">
    <text evidence="2 9">Cofactor biosynthesis; adenosylcobalamin biosynthesis.</text>
</comment>
<dbReference type="GO" id="GO:0015420">
    <property type="term" value="F:ABC-type vitamin B12 transporter activity"/>
    <property type="evidence" value="ECO:0007669"/>
    <property type="project" value="UniProtKB-UniRule"/>
</dbReference>
<keyword evidence="4 9" id="KW-1003">Cell membrane</keyword>
<comment type="subcellular location">
    <subcellularLocation>
        <location evidence="1 9">Cell membrane</location>
        <topology evidence="1 9">Multi-pass membrane protein</topology>
    </subcellularLocation>
</comment>
<evidence type="ECO:0000313" key="10">
    <source>
        <dbReference type="EMBL" id="MBA4601489.1"/>
    </source>
</evidence>
<dbReference type="NCBIfam" id="TIGR00380">
    <property type="entry name" value="cobal_cbiB"/>
    <property type="match status" value="1"/>
</dbReference>
<evidence type="ECO:0000256" key="9">
    <source>
        <dbReference type="HAMAP-Rule" id="MF_00024"/>
    </source>
</evidence>
<dbReference type="InterPro" id="IPR004485">
    <property type="entry name" value="Cobalamin_biosynth_CobD/CbiB"/>
</dbReference>
<organism evidence="10 11">
    <name type="scientific">Thermoactinomyces mirandus</name>
    <dbReference type="NCBI Taxonomy" id="2756294"/>
    <lineage>
        <taxon>Bacteria</taxon>
        <taxon>Bacillati</taxon>
        <taxon>Bacillota</taxon>
        <taxon>Bacilli</taxon>
        <taxon>Bacillales</taxon>
        <taxon>Thermoactinomycetaceae</taxon>
        <taxon>Thermoactinomyces</taxon>
    </lineage>
</organism>
<dbReference type="PANTHER" id="PTHR34308:SF1">
    <property type="entry name" value="COBALAMIN BIOSYNTHESIS PROTEIN CBIB"/>
    <property type="match status" value="1"/>
</dbReference>
<name>A0A7W2AQ03_9BACL</name>
<evidence type="ECO:0000256" key="6">
    <source>
        <dbReference type="ARBA" id="ARBA00022692"/>
    </source>
</evidence>
<feature type="transmembrane region" description="Helical" evidence="9">
    <location>
        <begin position="60"/>
        <end position="84"/>
    </location>
</feature>
<keyword evidence="11" id="KW-1185">Reference proteome</keyword>
<keyword evidence="5 9" id="KW-0169">Cobalamin biosynthesis</keyword>
<proteinExistence type="inferred from homology"/>
<feature type="transmembrane region" description="Helical" evidence="9">
    <location>
        <begin position="91"/>
        <end position="108"/>
    </location>
</feature>
<dbReference type="UniPathway" id="UPA00148"/>
<accession>A0A7W2AQ03</accession>
<dbReference type="AlphaFoldDB" id="A0A7W2AQ03"/>
<evidence type="ECO:0000256" key="2">
    <source>
        <dbReference type="ARBA" id="ARBA00004953"/>
    </source>
</evidence>
<dbReference type="GO" id="GO:0048472">
    <property type="term" value="F:threonine-phosphate decarboxylase activity"/>
    <property type="evidence" value="ECO:0007669"/>
    <property type="project" value="InterPro"/>
</dbReference>
<feature type="transmembrane region" description="Helical" evidence="9">
    <location>
        <begin position="302"/>
        <end position="327"/>
    </location>
</feature>
<dbReference type="PANTHER" id="PTHR34308">
    <property type="entry name" value="COBALAMIN BIOSYNTHESIS PROTEIN CBIB"/>
    <property type="match status" value="1"/>
</dbReference>
<evidence type="ECO:0000256" key="7">
    <source>
        <dbReference type="ARBA" id="ARBA00022989"/>
    </source>
</evidence>
<evidence type="ECO:0000256" key="5">
    <source>
        <dbReference type="ARBA" id="ARBA00022573"/>
    </source>
</evidence>
<comment type="caution">
    <text evidence="9">Lacks conserved residue(s) required for the propagation of feature annotation.</text>
</comment>
<dbReference type="Proteomes" id="UP000538292">
    <property type="component" value="Unassembled WGS sequence"/>
</dbReference>
<dbReference type="GO" id="GO:0005886">
    <property type="term" value="C:plasma membrane"/>
    <property type="evidence" value="ECO:0007669"/>
    <property type="project" value="UniProtKB-SubCell"/>
</dbReference>
<gene>
    <name evidence="9 10" type="primary">cobD</name>
    <name evidence="10" type="ORF">H2C83_03960</name>
</gene>
<evidence type="ECO:0000256" key="1">
    <source>
        <dbReference type="ARBA" id="ARBA00004651"/>
    </source>
</evidence>
<dbReference type="EMBL" id="JACEOL010000009">
    <property type="protein sequence ID" value="MBA4601489.1"/>
    <property type="molecule type" value="Genomic_DNA"/>
</dbReference>
<comment type="function">
    <text evidence="9">Converts cobyric acid to cobinamide by the addition of aminopropanol on the F carboxylic group.</text>
</comment>
<comment type="caution">
    <text evidence="10">The sequence shown here is derived from an EMBL/GenBank/DDBJ whole genome shotgun (WGS) entry which is preliminary data.</text>
</comment>
<feature type="transmembrane region" description="Helical" evidence="9">
    <location>
        <begin position="220"/>
        <end position="238"/>
    </location>
</feature>
<keyword evidence="7 9" id="KW-1133">Transmembrane helix</keyword>
<sequence length="329" mass="36561">MTTASCAVVFILAILIDWIWGDPRSSWHPVAGMGKMIGWLDHRLQAFCKKRNWNMTRDKWKVRCLGTLLPLTVAGSVWGAAYLLVRVAGQIHLVLGILCETVLIWLAIAPRGLAESGEAIYEALVNKDLELARRRLSMVVGRDTSRLNKEEVVRGGVETIAENIVDAIISPLFYAAIGGAPLAMAYRAVNTLDSMVGYKNRTYLHLGWASARLDDLANWLPARTMVPFMLFALGLLRLSPRAAWKTVREDAHKHPSPNSGIPESLMAGGLQIQLGGVNVYQGVRSIRSRMGKPVQSRRAKHLLLAIRVMWFTTWLYLLAMIFLSGLIHG</sequence>
<evidence type="ECO:0000256" key="4">
    <source>
        <dbReference type="ARBA" id="ARBA00022475"/>
    </source>
</evidence>
<evidence type="ECO:0000256" key="3">
    <source>
        <dbReference type="ARBA" id="ARBA00006263"/>
    </source>
</evidence>
<evidence type="ECO:0000313" key="11">
    <source>
        <dbReference type="Proteomes" id="UP000538292"/>
    </source>
</evidence>
<reference evidence="10 11" key="1">
    <citation type="submission" date="2020-07" db="EMBL/GenBank/DDBJ databases">
        <title>Thermoactinomyces phylogeny.</title>
        <authorList>
            <person name="Dunlap C."/>
        </authorList>
    </citation>
    <scope>NUCLEOTIDE SEQUENCE [LARGE SCALE GENOMIC DNA]</scope>
    <source>
        <strain evidence="10 11">AMNI-1</strain>
    </source>
</reference>
<dbReference type="Pfam" id="PF03186">
    <property type="entry name" value="CobD_Cbib"/>
    <property type="match status" value="1"/>
</dbReference>
<keyword evidence="8 9" id="KW-0472">Membrane</keyword>
<dbReference type="RefSeq" id="WP_181737984.1">
    <property type="nucleotide sequence ID" value="NZ_JACEOL010000009.1"/>
</dbReference>
<protein>
    <recommendedName>
        <fullName evidence="9">Cobalamin biosynthesis protein CobD</fullName>
    </recommendedName>
</protein>
<evidence type="ECO:0000256" key="8">
    <source>
        <dbReference type="ARBA" id="ARBA00023136"/>
    </source>
</evidence>